<dbReference type="AlphaFoldDB" id="A0AAW1IDQ0"/>
<dbReference type="Proteomes" id="UP001458880">
    <property type="component" value="Unassembled WGS sequence"/>
</dbReference>
<reference evidence="1 2" key="1">
    <citation type="journal article" date="2024" name="BMC Genomics">
        <title>De novo assembly and annotation of Popillia japonica's genome with initial clues to its potential as an invasive pest.</title>
        <authorList>
            <person name="Cucini C."/>
            <person name="Boschi S."/>
            <person name="Funari R."/>
            <person name="Cardaioli E."/>
            <person name="Iannotti N."/>
            <person name="Marturano G."/>
            <person name="Paoli F."/>
            <person name="Bruttini M."/>
            <person name="Carapelli A."/>
            <person name="Frati F."/>
            <person name="Nardi F."/>
        </authorList>
    </citation>
    <scope>NUCLEOTIDE SEQUENCE [LARGE SCALE GENOMIC DNA]</scope>
    <source>
        <strain evidence="1">DMR45628</strain>
    </source>
</reference>
<evidence type="ECO:0000313" key="2">
    <source>
        <dbReference type="Proteomes" id="UP001458880"/>
    </source>
</evidence>
<organism evidence="1 2">
    <name type="scientific">Popillia japonica</name>
    <name type="common">Japanese beetle</name>
    <dbReference type="NCBI Taxonomy" id="7064"/>
    <lineage>
        <taxon>Eukaryota</taxon>
        <taxon>Metazoa</taxon>
        <taxon>Ecdysozoa</taxon>
        <taxon>Arthropoda</taxon>
        <taxon>Hexapoda</taxon>
        <taxon>Insecta</taxon>
        <taxon>Pterygota</taxon>
        <taxon>Neoptera</taxon>
        <taxon>Endopterygota</taxon>
        <taxon>Coleoptera</taxon>
        <taxon>Polyphaga</taxon>
        <taxon>Scarabaeiformia</taxon>
        <taxon>Scarabaeidae</taxon>
        <taxon>Rutelinae</taxon>
        <taxon>Popillia</taxon>
    </lineage>
</organism>
<protein>
    <submittedName>
        <fullName evidence="1">Uncharacterized protein</fullName>
    </submittedName>
</protein>
<gene>
    <name evidence="1" type="ORF">QE152_g35994</name>
</gene>
<sequence>MAICDNIERLVLRLSALTLGIEYCSLSLAEFHCSPKVFMVPSLSKFKTIGSVAFGNNSFKMFTSLHAHFRSSNPPFCNNSHAHFRSSNPPFCNNSLTS</sequence>
<comment type="caution">
    <text evidence="1">The sequence shown here is derived from an EMBL/GenBank/DDBJ whole genome shotgun (WGS) entry which is preliminary data.</text>
</comment>
<evidence type="ECO:0000313" key="1">
    <source>
        <dbReference type="EMBL" id="KAK9687801.1"/>
    </source>
</evidence>
<accession>A0AAW1IDQ0</accession>
<keyword evidence="2" id="KW-1185">Reference proteome</keyword>
<proteinExistence type="predicted"/>
<name>A0AAW1IDQ0_POPJA</name>
<dbReference type="EMBL" id="JASPKY010000622">
    <property type="protein sequence ID" value="KAK9687801.1"/>
    <property type="molecule type" value="Genomic_DNA"/>
</dbReference>